<protein>
    <submittedName>
        <fullName evidence="2">Uncharacterized protein</fullName>
    </submittedName>
</protein>
<keyword evidence="3" id="KW-1185">Reference proteome</keyword>
<accession>A0ABW0NNE4</accession>
<proteinExistence type="predicted"/>
<keyword evidence="1" id="KW-1133">Transmembrane helix</keyword>
<keyword evidence="1" id="KW-0472">Membrane</keyword>
<feature type="transmembrane region" description="Helical" evidence="1">
    <location>
        <begin position="48"/>
        <end position="67"/>
    </location>
</feature>
<dbReference type="EMBL" id="JBHSMG010000001">
    <property type="protein sequence ID" value="MFC5502066.1"/>
    <property type="molecule type" value="Genomic_DNA"/>
</dbReference>
<sequence>MSYAPVEPTVGAEKPKGDPLKFGILLIVMGILADAIVVVIALLSKQPLHLLVLLPSLANFYTGVKYIRIGLAAKRSA</sequence>
<reference evidence="3" key="1">
    <citation type="journal article" date="2019" name="Int. J. Syst. Evol. Microbiol.">
        <title>The Global Catalogue of Microorganisms (GCM) 10K type strain sequencing project: providing services to taxonomists for standard genome sequencing and annotation.</title>
        <authorList>
            <consortium name="The Broad Institute Genomics Platform"/>
            <consortium name="The Broad Institute Genome Sequencing Center for Infectious Disease"/>
            <person name="Wu L."/>
            <person name="Ma J."/>
        </authorList>
    </citation>
    <scope>NUCLEOTIDE SEQUENCE [LARGE SCALE GENOMIC DNA]</scope>
    <source>
        <strain evidence="3">CGMCC 4.6997</strain>
    </source>
</reference>
<evidence type="ECO:0000313" key="3">
    <source>
        <dbReference type="Proteomes" id="UP001596039"/>
    </source>
</evidence>
<dbReference type="RefSeq" id="WP_386739724.1">
    <property type="nucleotide sequence ID" value="NZ_JBHSMG010000001.1"/>
</dbReference>
<keyword evidence="1" id="KW-0812">Transmembrane</keyword>
<evidence type="ECO:0000313" key="2">
    <source>
        <dbReference type="EMBL" id="MFC5502066.1"/>
    </source>
</evidence>
<evidence type="ECO:0000256" key="1">
    <source>
        <dbReference type="SAM" id="Phobius"/>
    </source>
</evidence>
<comment type="caution">
    <text evidence="2">The sequence shown here is derived from an EMBL/GenBank/DDBJ whole genome shotgun (WGS) entry which is preliminary data.</text>
</comment>
<organism evidence="2 3">
    <name type="scientific">Lysinimonas soli</name>
    <dbReference type="NCBI Taxonomy" id="1074233"/>
    <lineage>
        <taxon>Bacteria</taxon>
        <taxon>Bacillati</taxon>
        <taxon>Actinomycetota</taxon>
        <taxon>Actinomycetes</taxon>
        <taxon>Micrococcales</taxon>
        <taxon>Microbacteriaceae</taxon>
        <taxon>Lysinimonas</taxon>
    </lineage>
</organism>
<name>A0ABW0NNE4_9MICO</name>
<feature type="transmembrane region" description="Helical" evidence="1">
    <location>
        <begin position="22"/>
        <end position="42"/>
    </location>
</feature>
<gene>
    <name evidence="2" type="ORF">ACFPJ4_07415</name>
</gene>
<dbReference type="Proteomes" id="UP001596039">
    <property type="component" value="Unassembled WGS sequence"/>
</dbReference>